<keyword evidence="7" id="KW-1185">Reference proteome</keyword>
<dbReference type="OrthoDB" id="9785695at2"/>
<dbReference type="Gene3D" id="3.30.540.10">
    <property type="entry name" value="Fructose-1,6-Bisphosphatase, subunit A, domain 1"/>
    <property type="match status" value="1"/>
</dbReference>
<proteinExistence type="inferred from homology"/>
<sequence length="275" mass="29225">MPLREAVTTLMQGIAARVVMPRFRMLADGDVAEKSPGEVVTIADREAELRLHEGLAALGLGARIVGEEAAEVEPALLDDVGQGLVWLIDPLDGTANFARGDAPFGMMIALVEDGVPIEGWLLDPLTGRLCHAARGKGATCDGVRLRARGTGRAVPVAALGTQFLAPHRCARVHAHAERELDLLPIPRCAAESYPRVALGVNDLTLFQRTLPWDHAAGVLVLTEAGGVVTDWHRQPYRVGSGTGVLAAADDRLWRIGADLLLGHEAGLIALEDCLS</sequence>
<dbReference type="InterPro" id="IPR020583">
    <property type="entry name" value="Inositol_monoP_metal-BS"/>
</dbReference>
<dbReference type="Proteomes" id="UP000032300">
    <property type="component" value="Chromosome"/>
</dbReference>
<dbReference type="PROSITE" id="PS00630">
    <property type="entry name" value="IMP_2"/>
    <property type="match status" value="1"/>
</dbReference>
<dbReference type="PANTHER" id="PTHR20854">
    <property type="entry name" value="INOSITOL MONOPHOSPHATASE"/>
    <property type="match status" value="1"/>
</dbReference>
<feature type="binding site" evidence="5">
    <location>
        <position position="91"/>
    </location>
    <ligand>
        <name>Mg(2+)</name>
        <dbReference type="ChEBI" id="CHEBI:18420"/>
        <label>1</label>
        <note>catalytic</note>
    </ligand>
</feature>
<dbReference type="GO" id="GO:0006020">
    <property type="term" value="P:inositol metabolic process"/>
    <property type="evidence" value="ECO:0007669"/>
    <property type="project" value="TreeGrafter"/>
</dbReference>
<dbReference type="GO" id="GO:0046872">
    <property type="term" value="F:metal ion binding"/>
    <property type="evidence" value="ECO:0007669"/>
    <property type="project" value="UniProtKB-KW"/>
</dbReference>
<evidence type="ECO:0000313" key="6">
    <source>
        <dbReference type="EMBL" id="AJP71267.1"/>
    </source>
</evidence>
<evidence type="ECO:0000256" key="3">
    <source>
        <dbReference type="ARBA" id="ARBA00022801"/>
    </source>
</evidence>
<dbReference type="Gene3D" id="3.40.190.80">
    <property type="match status" value="1"/>
</dbReference>
<feature type="binding site" evidence="5">
    <location>
        <position position="67"/>
    </location>
    <ligand>
        <name>Mg(2+)</name>
        <dbReference type="ChEBI" id="CHEBI:18420"/>
        <label>1</label>
        <note>catalytic</note>
    </ligand>
</feature>
<dbReference type="AlphaFoldDB" id="A0A7U4J6R3"/>
<reference evidence="6 7" key="2">
    <citation type="submission" date="2015-02" db="EMBL/GenBank/DDBJ databases">
        <title>The complete genome of Sphingomonas hengshuiensis sp. WHSC-8 isolated from soil of Hengshui Lake.</title>
        <authorList>
            <person name="Wei S."/>
            <person name="Guo J."/>
            <person name="Su C."/>
            <person name="Wu R."/>
            <person name="Zhang Z."/>
            <person name="Liang K."/>
            <person name="Li H."/>
            <person name="Wang T."/>
            <person name="Liu H."/>
            <person name="Zhang C."/>
            <person name="Li Z."/>
            <person name="Wang Q."/>
            <person name="Meng J."/>
        </authorList>
    </citation>
    <scope>NUCLEOTIDE SEQUENCE [LARGE SCALE GENOMIC DNA]</scope>
    <source>
        <strain evidence="6 7">WHSC-8</strain>
    </source>
</reference>
<organism evidence="6 7">
    <name type="scientific">Sphingomonas hengshuiensis</name>
    <dbReference type="NCBI Taxonomy" id="1609977"/>
    <lineage>
        <taxon>Bacteria</taxon>
        <taxon>Pseudomonadati</taxon>
        <taxon>Pseudomonadota</taxon>
        <taxon>Alphaproteobacteria</taxon>
        <taxon>Sphingomonadales</taxon>
        <taxon>Sphingomonadaceae</taxon>
        <taxon>Sphingomonas</taxon>
    </lineage>
</organism>
<dbReference type="SUPFAM" id="SSF56655">
    <property type="entry name" value="Carbohydrate phosphatase"/>
    <property type="match status" value="1"/>
</dbReference>
<dbReference type="GO" id="GO:0008934">
    <property type="term" value="F:inositol monophosphate 1-phosphatase activity"/>
    <property type="evidence" value="ECO:0007669"/>
    <property type="project" value="TreeGrafter"/>
</dbReference>
<dbReference type="PROSITE" id="PS00629">
    <property type="entry name" value="IMP_1"/>
    <property type="match status" value="1"/>
</dbReference>
<dbReference type="PRINTS" id="PR00377">
    <property type="entry name" value="IMPHPHTASES"/>
</dbReference>
<keyword evidence="2 5" id="KW-0479">Metal-binding</keyword>
<dbReference type="KEGG" id="sphi:TS85_04810"/>
<keyword evidence="4 5" id="KW-0460">Magnesium</keyword>
<feature type="binding site" evidence="5">
    <location>
        <position position="213"/>
    </location>
    <ligand>
        <name>Mg(2+)</name>
        <dbReference type="ChEBI" id="CHEBI:18420"/>
        <label>1</label>
        <note>catalytic</note>
    </ligand>
</feature>
<gene>
    <name evidence="6" type="ORF">TS85_04810</name>
</gene>
<comment type="similarity">
    <text evidence="1">Belongs to the inositol monophosphatase superfamily.</text>
</comment>
<dbReference type="GO" id="GO:0007165">
    <property type="term" value="P:signal transduction"/>
    <property type="evidence" value="ECO:0007669"/>
    <property type="project" value="TreeGrafter"/>
</dbReference>
<feature type="binding site" evidence="5">
    <location>
        <position position="89"/>
    </location>
    <ligand>
        <name>Mg(2+)</name>
        <dbReference type="ChEBI" id="CHEBI:18420"/>
        <label>1</label>
        <note>catalytic</note>
    </ligand>
</feature>
<feature type="binding site" evidence="5">
    <location>
        <position position="92"/>
    </location>
    <ligand>
        <name>Mg(2+)</name>
        <dbReference type="ChEBI" id="CHEBI:18420"/>
        <label>1</label>
        <note>catalytic</note>
    </ligand>
</feature>
<evidence type="ECO:0000256" key="5">
    <source>
        <dbReference type="PIRSR" id="PIRSR600760-2"/>
    </source>
</evidence>
<reference evidence="6 7" key="1">
    <citation type="journal article" date="2015" name="Int. J. Syst. Evol. Microbiol.">
        <title>Sphingomonas hengshuiensis sp. nov., isolated from lake wetland.</title>
        <authorList>
            <person name="Wei S."/>
            <person name="Wang T."/>
            <person name="Liu H."/>
            <person name="Zhang C."/>
            <person name="Guo J."/>
            <person name="Wang Q."/>
            <person name="Liang K."/>
            <person name="Zhang Z."/>
        </authorList>
    </citation>
    <scope>NUCLEOTIDE SEQUENCE [LARGE SCALE GENOMIC DNA]</scope>
    <source>
        <strain evidence="6 7">WHSC-8</strain>
    </source>
</reference>
<evidence type="ECO:0000256" key="1">
    <source>
        <dbReference type="ARBA" id="ARBA00009759"/>
    </source>
</evidence>
<dbReference type="PANTHER" id="PTHR20854:SF4">
    <property type="entry name" value="INOSITOL-1-MONOPHOSPHATASE-RELATED"/>
    <property type="match status" value="1"/>
</dbReference>
<dbReference type="GO" id="GO:0046854">
    <property type="term" value="P:phosphatidylinositol phosphate biosynthetic process"/>
    <property type="evidence" value="ECO:0007669"/>
    <property type="project" value="InterPro"/>
</dbReference>
<protein>
    <submittedName>
        <fullName evidence="6">Inositol monophosphatase</fullName>
    </submittedName>
</protein>
<evidence type="ECO:0000256" key="4">
    <source>
        <dbReference type="ARBA" id="ARBA00022842"/>
    </source>
</evidence>
<dbReference type="Pfam" id="PF00459">
    <property type="entry name" value="Inositol_P"/>
    <property type="match status" value="1"/>
</dbReference>
<keyword evidence="3" id="KW-0378">Hydrolase</keyword>
<name>A0A7U4J6R3_9SPHN</name>
<dbReference type="InterPro" id="IPR000760">
    <property type="entry name" value="Inositol_monophosphatase-like"/>
</dbReference>
<comment type="cofactor">
    <cofactor evidence="5">
        <name>Mg(2+)</name>
        <dbReference type="ChEBI" id="CHEBI:18420"/>
    </cofactor>
</comment>
<accession>A0A7U4J6R3</accession>
<dbReference type="InterPro" id="IPR020550">
    <property type="entry name" value="Inositol_monophosphatase_CS"/>
</dbReference>
<evidence type="ECO:0000256" key="2">
    <source>
        <dbReference type="ARBA" id="ARBA00022723"/>
    </source>
</evidence>
<evidence type="ECO:0000313" key="7">
    <source>
        <dbReference type="Proteomes" id="UP000032300"/>
    </source>
</evidence>
<dbReference type="EMBL" id="CP010836">
    <property type="protein sequence ID" value="AJP71267.1"/>
    <property type="molecule type" value="Genomic_DNA"/>
</dbReference>